<protein>
    <submittedName>
        <fullName evidence="2">Rhodanese-related sulfurtransferase</fullName>
    </submittedName>
</protein>
<dbReference type="PANTHER" id="PTHR43031:SF1">
    <property type="entry name" value="PYRIDINE NUCLEOTIDE-DISULPHIDE OXIDOREDUCTASE"/>
    <property type="match status" value="1"/>
</dbReference>
<dbReference type="InterPro" id="IPR036873">
    <property type="entry name" value="Rhodanese-like_dom_sf"/>
</dbReference>
<dbReference type="NCBIfam" id="NF045521">
    <property type="entry name" value="rhoda_near_glyco"/>
    <property type="match status" value="1"/>
</dbReference>
<dbReference type="PANTHER" id="PTHR43031">
    <property type="entry name" value="FAD-DEPENDENT OXIDOREDUCTASE"/>
    <property type="match status" value="1"/>
</dbReference>
<proteinExistence type="predicted"/>
<reference evidence="2 3" key="1">
    <citation type="submission" date="2016-11" db="EMBL/GenBank/DDBJ databases">
        <authorList>
            <person name="Jaros S."/>
            <person name="Januszkiewicz K."/>
            <person name="Wedrychowicz H."/>
        </authorList>
    </citation>
    <scope>NUCLEOTIDE SEQUENCE [LARGE SCALE GENOMIC DNA]</scope>
    <source>
        <strain evidence="2 3">DSM 25661</strain>
    </source>
</reference>
<keyword evidence="2" id="KW-0808">Transferase</keyword>
<dbReference type="GO" id="GO:0016740">
    <property type="term" value="F:transferase activity"/>
    <property type="evidence" value="ECO:0007669"/>
    <property type="project" value="UniProtKB-KW"/>
</dbReference>
<keyword evidence="3" id="KW-1185">Reference proteome</keyword>
<organism evidence="2 3">
    <name type="scientific">Psychroflexus salarius</name>
    <dbReference type="NCBI Taxonomy" id="1155689"/>
    <lineage>
        <taxon>Bacteria</taxon>
        <taxon>Pseudomonadati</taxon>
        <taxon>Bacteroidota</taxon>
        <taxon>Flavobacteriia</taxon>
        <taxon>Flavobacteriales</taxon>
        <taxon>Flavobacteriaceae</taxon>
        <taxon>Psychroflexus</taxon>
    </lineage>
</organism>
<evidence type="ECO:0000313" key="3">
    <source>
        <dbReference type="Proteomes" id="UP000184462"/>
    </source>
</evidence>
<dbReference type="OrthoDB" id="598065at2"/>
<dbReference type="Proteomes" id="UP000184462">
    <property type="component" value="Unassembled WGS sequence"/>
</dbReference>
<dbReference type="EMBL" id="FQTW01000006">
    <property type="protein sequence ID" value="SHE82093.1"/>
    <property type="molecule type" value="Genomic_DNA"/>
</dbReference>
<dbReference type="Gene3D" id="3.40.250.10">
    <property type="entry name" value="Rhodanese-like domain"/>
    <property type="match status" value="1"/>
</dbReference>
<dbReference type="InterPro" id="IPR050229">
    <property type="entry name" value="GlpE_sulfurtransferase"/>
</dbReference>
<dbReference type="CDD" id="cd00158">
    <property type="entry name" value="RHOD"/>
    <property type="match status" value="1"/>
</dbReference>
<evidence type="ECO:0000313" key="2">
    <source>
        <dbReference type="EMBL" id="SHE82093.1"/>
    </source>
</evidence>
<sequence>MKRLLIVFLSGLSFSFGQNSIEDAINQYNSNSVAYINVEMLNRELQSKENLVLLDTRSKAEFDVSHLKNAVWVGYDEFNLNTVKHLSKTSEIIVYCSIGVRSEEVGEQLQQAGFLNVKNLYGGLFKWFNKGFKVYNLSGTATKKVHPYNKFWGMFLINAEKSYH</sequence>
<evidence type="ECO:0000259" key="1">
    <source>
        <dbReference type="PROSITE" id="PS50206"/>
    </source>
</evidence>
<dbReference type="InterPro" id="IPR001763">
    <property type="entry name" value="Rhodanese-like_dom"/>
</dbReference>
<name>A0A1M4WM12_9FLAO</name>
<accession>A0A1M4WM12</accession>
<dbReference type="RefSeq" id="WP_073193175.1">
    <property type="nucleotide sequence ID" value="NZ_FQTW01000006.1"/>
</dbReference>
<dbReference type="Pfam" id="PF00581">
    <property type="entry name" value="Rhodanese"/>
    <property type="match status" value="1"/>
</dbReference>
<dbReference type="PROSITE" id="PS50206">
    <property type="entry name" value="RHODANESE_3"/>
    <property type="match status" value="1"/>
</dbReference>
<dbReference type="SMART" id="SM00450">
    <property type="entry name" value="RHOD"/>
    <property type="match status" value="1"/>
</dbReference>
<dbReference type="AlphaFoldDB" id="A0A1M4WM12"/>
<gene>
    <name evidence="2" type="ORF">SAMN05444278_10659</name>
</gene>
<feature type="domain" description="Rhodanese" evidence="1">
    <location>
        <begin position="47"/>
        <end position="136"/>
    </location>
</feature>
<dbReference type="SUPFAM" id="SSF52821">
    <property type="entry name" value="Rhodanese/Cell cycle control phosphatase"/>
    <property type="match status" value="1"/>
</dbReference>
<dbReference type="STRING" id="1155689.SAMN05444278_10659"/>